<dbReference type="Pfam" id="PF00512">
    <property type="entry name" value="HisKA"/>
    <property type="match status" value="1"/>
</dbReference>
<keyword evidence="8 16" id="KW-0418">Kinase</keyword>
<evidence type="ECO:0000256" key="2">
    <source>
        <dbReference type="ARBA" id="ARBA00004141"/>
    </source>
</evidence>
<evidence type="ECO:0000256" key="11">
    <source>
        <dbReference type="ARBA" id="ARBA00023012"/>
    </source>
</evidence>
<dbReference type="AlphaFoldDB" id="A0A3P3EZD1"/>
<dbReference type="SUPFAM" id="SSF47384">
    <property type="entry name" value="Homodimeric domain of signal transducing histidine kinase"/>
    <property type="match status" value="1"/>
</dbReference>
<keyword evidence="9" id="KW-0067">ATP-binding</keyword>
<evidence type="ECO:0000256" key="8">
    <source>
        <dbReference type="ARBA" id="ARBA00022777"/>
    </source>
</evidence>
<dbReference type="SMART" id="SM00388">
    <property type="entry name" value="HisKA"/>
    <property type="match status" value="1"/>
</dbReference>
<sequence length="459" mass="50162">MSRWRAALQPSLVRRSAVAVLLAFVLIWAALLAYLYLERVRVRVQDPGLQRFAGALQASMVHLHTRDQAVAFVDASATWLNIRRREFGRLPGAFEFELLDRDGTRIHATDGLAIERLPAITRPLQQIELRGTRYVLAQARTPQWTLNIAEPMRSDSAFLAYNGAALLPYLGIALPLVLLAIWLPIRSGLRPLQELADRIAARDAADLRPVGVAARHRELVPLVNALDALLARMRGQLERERAFVQDAAHEIRTPLAVINAQAHVLAQATDAAQRAQAEAELNLAIARTSHLAQQLLDLAALDRAGTTPASRIDLAHWMRTLLGHAAQTALRDGRELSLDAPDTLHGRIDLPAMESIVRNLVDNALRHGVPGSSIAVSLRTEDSHLLVEVRDDGPGIPMAQRAHAFERFHRGGEARASGAGLGLSIVRQAALRLGGGVEIVEGLQGRGVGFRVRLPWSAA</sequence>
<dbReference type="Pfam" id="PF02518">
    <property type="entry name" value="HATPase_c"/>
    <property type="match status" value="1"/>
</dbReference>
<gene>
    <name evidence="16" type="ORF">EH244_03950</name>
    <name evidence="17" type="ORF">EJO66_01380</name>
</gene>
<dbReference type="Proteomes" id="UP000271590">
    <property type="component" value="Unassembled WGS sequence"/>
</dbReference>
<evidence type="ECO:0000313" key="16">
    <source>
        <dbReference type="EMBL" id="RRH91750.1"/>
    </source>
</evidence>
<dbReference type="Gene3D" id="3.30.565.10">
    <property type="entry name" value="Histidine kinase-like ATPase, C-terminal domain"/>
    <property type="match status" value="1"/>
</dbReference>
<evidence type="ECO:0000256" key="9">
    <source>
        <dbReference type="ARBA" id="ARBA00022840"/>
    </source>
</evidence>
<evidence type="ECO:0000313" key="17">
    <source>
        <dbReference type="EMBL" id="RSZ44992.1"/>
    </source>
</evidence>
<comment type="subcellular location">
    <subcellularLocation>
        <location evidence="2">Membrane</location>
        <topology evidence="2">Multi-pass membrane protein</topology>
    </subcellularLocation>
</comment>
<evidence type="ECO:0000256" key="7">
    <source>
        <dbReference type="ARBA" id="ARBA00022741"/>
    </source>
</evidence>
<dbReference type="EMBL" id="RQXU01000002">
    <property type="protein sequence ID" value="RRH91750.1"/>
    <property type="molecule type" value="Genomic_DNA"/>
</dbReference>
<dbReference type="GO" id="GO:0000155">
    <property type="term" value="F:phosphorelay sensor kinase activity"/>
    <property type="evidence" value="ECO:0007669"/>
    <property type="project" value="InterPro"/>
</dbReference>
<keyword evidence="10 13" id="KW-1133">Transmembrane helix</keyword>
<keyword evidence="4" id="KW-0597">Phosphoprotein</keyword>
<dbReference type="PROSITE" id="PS50885">
    <property type="entry name" value="HAMP"/>
    <property type="match status" value="1"/>
</dbReference>
<dbReference type="PANTHER" id="PTHR45436:SF14">
    <property type="entry name" value="SENSOR PROTEIN QSEC"/>
    <property type="match status" value="1"/>
</dbReference>
<evidence type="ECO:0000256" key="5">
    <source>
        <dbReference type="ARBA" id="ARBA00022679"/>
    </source>
</evidence>
<keyword evidence="18" id="KW-1185">Reference proteome</keyword>
<dbReference type="CDD" id="cd00082">
    <property type="entry name" value="HisKA"/>
    <property type="match status" value="1"/>
</dbReference>
<evidence type="ECO:0000313" key="19">
    <source>
        <dbReference type="Proteomes" id="UP000271590"/>
    </source>
</evidence>
<evidence type="ECO:0000256" key="1">
    <source>
        <dbReference type="ARBA" id="ARBA00000085"/>
    </source>
</evidence>
<evidence type="ECO:0000256" key="10">
    <source>
        <dbReference type="ARBA" id="ARBA00022989"/>
    </source>
</evidence>
<feature type="domain" description="HAMP" evidence="15">
    <location>
        <begin position="186"/>
        <end position="238"/>
    </location>
</feature>
<reference evidence="16 19" key="1">
    <citation type="submission" date="2018-11" db="EMBL/GenBank/DDBJ databases">
        <title>The genome of Variovorax sp T529.</title>
        <authorList>
            <person name="Gao J."/>
        </authorList>
    </citation>
    <scope>NUCLEOTIDE SEQUENCE [LARGE SCALE GENOMIC DNA]</scope>
    <source>
        <strain evidence="16 19">T529</strain>
    </source>
</reference>
<name>A0A3P3EZD1_9BURK</name>
<dbReference type="InterPro" id="IPR003660">
    <property type="entry name" value="HAMP_dom"/>
</dbReference>
<dbReference type="InterPro" id="IPR003594">
    <property type="entry name" value="HATPase_dom"/>
</dbReference>
<dbReference type="EC" id="2.7.13.3" evidence="3"/>
<keyword evidence="5" id="KW-0808">Transferase</keyword>
<accession>A0A3P3EZD1</accession>
<dbReference type="Proteomes" id="UP000271137">
    <property type="component" value="Unassembled WGS sequence"/>
</dbReference>
<evidence type="ECO:0000256" key="12">
    <source>
        <dbReference type="ARBA" id="ARBA00023136"/>
    </source>
</evidence>
<protein>
    <recommendedName>
        <fullName evidence="3">histidine kinase</fullName>
        <ecNumber evidence="3">2.7.13.3</ecNumber>
    </recommendedName>
</protein>
<evidence type="ECO:0000256" key="13">
    <source>
        <dbReference type="SAM" id="Phobius"/>
    </source>
</evidence>
<dbReference type="InterPro" id="IPR036097">
    <property type="entry name" value="HisK_dim/P_sf"/>
</dbReference>
<dbReference type="InterPro" id="IPR005467">
    <property type="entry name" value="His_kinase_dom"/>
</dbReference>
<evidence type="ECO:0000259" key="15">
    <source>
        <dbReference type="PROSITE" id="PS50885"/>
    </source>
</evidence>
<evidence type="ECO:0000256" key="4">
    <source>
        <dbReference type="ARBA" id="ARBA00022553"/>
    </source>
</evidence>
<evidence type="ECO:0000259" key="14">
    <source>
        <dbReference type="PROSITE" id="PS50109"/>
    </source>
</evidence>
<evidence type="ECO:0000256" key="3">
    <source>
        <dbReference type="ARBA" id="ARBA00012438"/>
    </source>
</evidence>
<evidence type="ECO:0000256" key="6">
    <source>
        <dbReference type="ARBA" id="ARBA00022692"/>
    </source>
</evidence>
<dbReference type="InterPro" id="IPR036890">
    <property type="entry name" value="HATPase_C_sf"/>
</dbReference>
<dbReference type="Gene3D" id="1.10.287.130">
    <property type="match status" value="1"/>
</dbReference>
<dbReference type="EMBL" id="RXFQ01000001">
    <property type="protein sequence ID" value="RSZ44992.1"/>
    <property type="molecule type" value="Genomic_DNA"/>
</dbReference>
<dbReference type="GO" id="GO:0005886">
    <property type="term" value="C:plasma membrane"/>
    <property type="evidence" value="ECO:0007669"/>
    <property type="project" value="TreeGrafter"/>
</dbReference>
<evidence type="ECO:0000313" key="18">
    <source>
        <dbReference type="Proteomes" id="UP000271137"/>
    </source>
</evidence>
<feature type="transmembrane region" description="Helical" evidence="13">
    <location>
        <begin position="159"/>
        <end position="183"/>
    </location>
</feature>
<organism evidence="16 19">
    <name type="scientific">Variovorax beijingensis</name>
    <dbReference type="NCBI Taxonomy" id="2496117"/>
    <lineage>
        <taxon>Bacteria</taxon>
        <taxon>Pseudomonadati</taxon>
        <taxon>Pseudomonadota</taxon>
        <taxon>Betaproteobacteria</taxon>
        <taxon>Burkholderiales</taxon>
        <taxon>Comamonadaceae</taxon>
        <taxon>Variovorax</taxon>
    </lineage>
</organism>
<dbReference type="SUPFAM" id="SSF55874">
    <property type="entry name" value="ATPase domain of HSP90 chaperone/DNA topoisomerase II/histidine kinase"/>
    <property type="match status" value="1"/>
</dbReference>
<proteinExistence type="predicted"/>
<reference evidence="17 18" key="2">
    <citation type="submission" date="2018-12" db="EMBL/GenBank/DDBJ databases">
        <title>The genome sequences of strain 502.</title>
        <authorList>
            <person name="Gao J."/>
            <person name="Sun J."/>
        </authorList>
    </citation>
    <scope>NUCLEOTIDE SEQUENCE [LARGE SCALE GENOMIC DNA]</scope>
    <source>
        <strain evidence="17 18">502</strain>
    </source>
</reference>
<dbReference type="CDD" id="cd00075">
    <property type="entry name" value="HATPase"/>
    <property type="match status" value="1"/>
</dbReference>
<dbReference type="GO" id="GO:0005524">
    <property type="term" value="F:ATP binding"/>
    <property type="evidence" value="ECO:0007669"/>
    <property type="project" value="UniProtKB-KW"/>
</dbReference>
<keyword evidence="11" id="KW-0902">Two-component regulatory system</keyword>
<comment type="caution">
    <text evidence="16">The sequence shown here is derived from an EMBL/GenBank/DDBJ whole genome shotgun (WGS) entry which is preliminary data.</text>
</comment>
<keyword evidence="6 13" id="KW-0812">Transmembrane</keyword>
<dbReference type="SMART" id="SM00387">
    <property type="entry name" value="HATPase_c"/>
    <property type="match status" value="1"/>
</dbReference>
<dbReference type="PANTHER" id="PTHR45436">
    <property type="entry name" value="SENSOR HISTIDINE KINASE YKOH"/>
    <property type="match status" value="1"/>
</dbReference>
<feature type="transmembrane region" description="Helical" evidence="13">
    <location>
        <begin position="12"/>
        <end position="37"/>
    </location>
</feature>
<keyword evidence="7" id="KW-0547">Nucleotide-binding</keyword>
<dbReference type="InterPro" id="IPR003661">
    <property type="entry name" value="HisK_dim/P_dom"/>
</dbReference>
<keyword evidence="12 13" id="KW-0472">Membrane</keyword>
<dbReference type="PROSITE" id="PS50109">
    <property type="entry name" value="HIS_KIN"/>
    <property type="match status" value="1"/>
</dbReference>
<dbReference type="InterPro" id="IPR004358">
    <property type="entry name" value="Sig_transdc_His_kin-like_C"/>
</dbReference>
<dbReference type="PRINTS" id="PR00344">
    <property type="entry name" value="BCTRLSENSOR"/>
</dbReference>
<feature type="domain" description="Histidine kinase" evidence="14">
    <location>
        <begin position="246"/>
        <end position="458"/>
    </location>
</feature>
<dbReference type="InterPro" id="IPR050428">
    <property type="entry name" value="TCS_sensor_his_kinase"/>
</dbReference>
<comment type="catalytic activity">
    <reaction evidence="1">
        <text>ATP + protein L-histidine = ADP + protein N-phospho-L-histidine.</text>
        <dbReference type="EC" id="2.7.13.3"/>
    </reaction>
</comment>